<dbReference type="SUPFAM" id="SSF50129">
    <property type="entry name" value="GroES-like"/>
    <property type="match status" value="1"/>
</dbReference>
<dbReference type="Gene3D" id="3.40.50.720">
    <property type="entry name" value="NAD(P)-binding Rossmann-like Domain"/>
    <property type="match status" value="1"/>
</dbReference>
<dbReference type="InterPro" id="IPR051397">
    <property type="entry name" value="Zn-ADH-like_protein"/>
</dbReference>
<dbReference type="InterPro" id="IPR013149">
    <property type="entry name" value="ADH-like_C"/>
</dbReference>
<dbReference type="InterPro" id="IPR014188">
    <property type="entry name" value="Acrylyl-CoA_reductase_AcuI"/>
</dbReference>
<dbReference type="CDD" id="cd05280">
    <property type="entry name" value="MDR_yhdh_yhfp"/>
    <property type="match status" value="1"/>
</dbReference>
<dbReference type="NCBIfam" id="TIGR02823">
    <property type="entry name" value="oxido_YhdH"/>
    <property type="match status" value="1"/>
</dbReference>
<reference evidence="2 3" key="1">
    <citation type="journal article" date="2016" name="Nat. Commun.">
        <title>Thousands of microbial genomes shed light on interconnected biogeochemical processes in an aquifer system.</title>
        <authorList>
            <person name="Anantharaman K."/>
            <person name="Brown C.T."/>
            <person name="Hug L.A."/>
            <person name="Sharon I."/>
            <person name="Castelle C.J."/>
            <person name="Probst A.J."/>
            <person name="Thomas B.C."/>
            <person name="Singh A."/>
            <person name="Wilkins M.J."/>
            <person name="Karaoz U."/>
            <person name="Brodie E.L."/>
            <person name="Williams K.H."/>
            <person name="Hubbard S.S."/>
            <person name="Banfield J.F."/>
        </authorList>
    </citation>
    <scope>NUCLEOTIDE SEQUENCE [LARGE SCALE GENOMIC DNA]</scope>
</reference>
<dbReference type="STRING" id="1797197.A2Y75_12330"/>
<accession>A0A1F2WMH4</accession>
<organism evidence="2 3">
    <name type="scientific">Candidatus Solincola sediminis</name>
    <dbReference type="NCBI Taxonomy" id="1797199"/>
    <lineage>
        <taxon>Bacteria</taxon>
        <taxon>Bacillati</taxon>
        <taxon>Actinomycetota</taxon>
        <taxon>Candidatus Geothermincolia</taxon>
        <taxon>Candidatus Geothermincolales</taxon>
        <taxon>Candidatus Geothermincolaceae</taxon>
        <taxon>Candidatus Solincola</taxon>
    </lineage>
</organism>
<dbReference type="SMART" id="SM00829">
    <property type="entry name" value="PKS_ER"/>
    <property type="match status" value="1"/>
</dbReference>
<protein>
    <submittedName>
        <fullName evidence="2">Quinone oxidoreductase</fullName>
    </submittedName>
</protein>
<dbReference type="GO" id="GO:0043957">
    <property type="term" value="F:acryloyl-CoA reductase (NADPH) activity"/>
    <property type="evidence" value="ECO:0007669"/>
    <property type="project" value="TreeGrafter"/>
</dbReference>
<dbReference type="InterPro" id="IPR036291">
    <property type="entry name" value="NAD(P)-bd_dom_sf"/>
</dbReference>
<name>A0A1F2WMH4_9ACTN</name>
<proteinExistence type="predicted"/>
<comment type="caution">
    <text evidence="2">The sequence shown here is derived from an EMBL/GenBank/DDBJ whole genome shotgun (WGS) entry which is preliminary data.</text>
</comment>
<dbReference type="PANTHER" id="PTHR43677">
    <property type="entry name" value="SHORT-CHAIN DEHYDROGENASE/REDUCTASE"/>
    <property type="match status" value="1"/>
</dbReference>
<feature type="domain" description="Enoyl reductase (ER)" evidence="1">
    <location>
        <begin position="14"/>
        <end position="336"/>
    </location>
</feature>
<dbReference type="Pfam" id="PF08240">
    <property type="entry name" value="ADH_N"/>
    <property type="match status" value="1"/>
</dbReference>
<evidence type="ECO:0000313" key="3">
    <source>
        <dbReference type="Proteomes" id="UP000177876"/>
    </source>
</evidence>
<gene>
    <name evidence="2" type="ORF">A2Y75_12330</name>
</gene>
<dbReference type="InterPro" id="IPR020843">
    <property type="entry name" value="ER"/>
</dbReference>
<dbReference type="Pfam" id="PF00107">
    <property type="entry name" value="ADH_zinc_N"/>
    <property type="match status" value="1"/>
</dbReference>
<sequence>MENKAFKALVVREGEDKTFTRKIEEKHIEDLPPGDVTIHVLYSSLNYKDALSAAGNKGVSKNYPHTPGIDAGGIVVDSMVPEFEAGDRVIVTGYDLGMNTAGGLEEYIRVPAGWIVRLPANLTLKEAMIFGTAGFTAGLSVLKLTQTGLAPEDGEVLVTGATGGVGSMAMRIMAKIGYKVVAAAGLMSDEEFAEWEKRLKELGASRVIPAREVNDTSGRPMLHQKWPGAIDTVGGDVLSTVVKEISYCGAVTTCGNIGGAELHLNVFPFILRGVTLIGVDSVECPMEETRLYVWEKLATDWKLDNLEDMVTEVPLEKVEDRIRKLLDKESKGRTLVKISD</sequence>
<dbReference type="PANTHER" id="PTHR43677:SF1">
    <property type="entry name" value="ACRYLYL-COA REDUCTASE ACUI-RELATED"/>
    <property type="match status" value="1"/>
</dbReference>
<dbReference type="AlphaFoldDB" id="A0A1F2WMH4"/>
<dbReference type="InterPro" id="IPR011032">
    <property type="entry name" value="GroES-like_sf"/>
</dbReference>
<dbReference type="InterPro" id="IPR013154">
    <property type="entry name" value="ADH-like_N"/>
</dbReference>
<dbReference type="Proteomes" id="UP000177876">
    <property type="component" value="Unassembled WGS sequence"/>
</dbReference>
<evidence type="ECO:0000259" key="1">
    <source>
        <dbReference type="SMART" id="SM00829"/>
    </source>
</evidence>
<dbReference type="EMBL" id="MELK01000028">
    <property type="protein sequence ID" value="OFW58007.1"/>
    <property type="molecule type" value="Genomic_DNA"/>
</dbReference>
<dbReference type="Gene3D" id="3.90.180.10">
    <property type="entry name" value="Medium-chain alcohol dehydrogenases, catalytic domain"/>
    <property type="match status" value="1"/>
</dbReference>
<evidence type="ECO:0000313" key="2">
    <source>
        <dbReference type="EMBL" id="OFW58007.1"/>
    </source>
</evidence>
<dbReference type="SUPFAM" id="SSF51735">
    <property type="entry name" value="NAD(P)-binding Rossmann-fold domains"/>
    <property type="match status" value="1"/>
</dbReference>